<evidence type="ECO:0000256" key="1">
    <source>
        <dbReference type="SAM" id="SignalP"/>
    </source>
</evidence>
<dbReference type="InterPro" id="IPR003961">
    <property type="entry name" value="FN3_dom"/>
</dbReference>
<dbReference type="InterPro" id="IPR036116">
    <property type="entry name" value="FN3_sf"/>
</dbReference>
<proteinExistence type="predicted"/>
<evidence type="ECO:0000313" key="3">
    <source>
        <dbReference type="EMBL" id="BAJ02532.1"/>
    </source>
</evidence>
<dbReference type="Gene3D" id="3.40.390.10">
    <property type="entry name" value="Collagenase (Catalytic Domain)"/>
    <property type="match status" value="1"/>
</dbReference>
<feature type="domain" description="Fibronectin type-III" evidence="2">
    <location>
        <begin position="229"/>
        <end position="316"/>
    </location>
</feature>
<keyword evidence="4" id="KW-1185">Reference proteome</keyword>
<dbReference type="eggNOG" id="COG4733">
    <property type="taxonomic scope" value="Bacteria"/>
</dbReference>
<feature type="signal peptide" evidence="1">
    <location>
        <begin position="1"/>
        <end position="35"/>
    </location>
</feature>
<dbReference type="SMART" id="SM00060">
    <property type="entry name" value="FN3"/>
    <property type="match status" value="5"/>
</dbReference>
<evidence type="ECO:0000313" key="4">
    <source>
        <dbReference type="Proteomes" id="UP000002350"/>
    </source>
</evidence>
<dbReference type="STRING" id="637905.SVI_2561"/>
<feature type="chain" id="PRO_5003068332" description="Fibronectin type-III domain-containing protein" evidence="1">
    <location>
        <begin position="36"/>
        <end position="1078"/>
    </location>
</feature>
<dbReference type="AlphaFoldDB" id="D4ZLI3"/>
<dbReference type="OrthoDB" id="369088at2"/>
<dbReference type="PROSITE" id="PS50853">
    <property type="entry name" value="FN3"/>
    <property type="match status" value="3"/>
</dbReference>
<dbReference type="HOGENOM" id="CLU_286492_0_0_6"/>
<keyword evidence="1" id="KW-0732">Signal</keyword>
<feature type="domain" description="Fibronectin type-III" evidence="2">
    <location>
        <begin position="324"/>
        <end position="415"/>
    </location>
</feature>
<reference evidence="4" key="1">
    <citation type="journal article" date="2010" name="Mol. Biosyst.">
        <title>Complete genome sequence and comparative analysis of Shewanella violacea, a psychrophilic and piezophilic bacterium from deep sea floor sediments.</title>
        <authorList>
            <person name="Aono E."/>
            <person name="Baba T."/>
            <person name="Ara T."/>
            <person name="Nishi T."/>
            <person name="Nakamichi T."/>
            <person name="Inamoto E."/>
            <person name="Toyonaga H."/>
            <person name="Hasegawa M."/>
            <person name="Takai Y."/>
            <person name="Okumura Y."/>
            <person name="Baba M."/>
            <person name="Tomita M."/>
            <person name="Kato C."/>
            <person name="Oshima T."/>
            <person name="Nakasone K."/>
            <person name="Mori H."/>
        </authorList>
    </citation>
    <scope>NUCLEOTIDE SEQUENCE [LARGE SCALE GENOMIC DNA]</scope>
    <source>
        <strain evidence="4">JCM 10179 / CIP 106290 / LMG 19151 / DSS12</strain>
    </source>
</reference>
<sequence length="1078" mass="118087">MLPKFTLTYNPHSRPFWQACLLMLLLMINIPFAQAQTCIAMSQPTGVSLNNNAGTAVTLSWSAVYGATGYQLQTYLDNRYQSVSSTSSSATFTGLSAGVYYFNVTAINSCNEQSAPSEWFAVNMDGIAQCTAPETPSGLVASSMTGTGFTASWNTVTNAEHYQVTRWDDNSGWVEAASSTSTAHQFTQVATGTEYLRVNASNQCGQSADSSYITVEITGASTCPVSLSAPQSLQASQIHSTGFTLSWAEVDKADQYQVQLWLNGAWSSLATTSALTYPLSGLASLSEQYVRILAQLDCDQSVVGESDWISVTLSQTACPTQLDKATSLVTTNLHQNGFELNWNSVPNADSYSVQLWVSGQWSTLDTTTSTSMTLDGLNANSSQYVRVVAHTDCDNSIISESEWLEVILTAQCPEQLIVPTNLALSRVSDSSFQAVWSAVPSATHYQLKLATNGTWQTSGTQASNAKLFSQLDPGSYQVKVAAMCGNVTSGDSAPKTITIESLDTCNLADINGGIDISRYGDSFDDFSFSGNIYVQGARFNPSQYTMKITCQGKYGFVSSAVDHNADNYAPFTYSYSHFGQRSSNVETVQFEITSGGYTSRQTLSWNLNVGTLQNPVQPYCSNINIDNDNDGIPDCAEQPGMSFFGMPVYDWGARTGQTDLFIEVDYMSKASSGDHGTQPRREVFDKLKSVFADHGYSLHFDLGGLFGSGPQNYNLGGGQAVQYSPWIGLSDWRNEYDGNYAVPGMKNNDTYPGVFSYMPVYFDNRPERARLFYYALFASSQAAGGEGSSGQAPDYFDYYFYVALGSPSQASKSRWFLNDTSGTELNRMINSQASVFMHEFGHILGLSHGGWPDTYPNYEPNFKPNYLSVMNYAYALSGVPYTGNGLNEKEMISDRHYAGVRRDKNAACLAQLETKYGSDVSRRNFPGGLETQWQSYNLDYSYGNHASFNEAGFNEAYVEGGIDLTCDGLVSNQTSSFNINYDYYAPDYVSARYDTMRDYNDWDNIHLYYKQLNYSKEGQFLISGNTAAKHAIEPADVIPGAIASPKTLASPSSSKQYSPLIPSSRPIGVEETLMPWIE</sequence>
<dbReference type="KEGG" id="svo:SVI_2561"/>
<protein>
    <recommendedName>
        <fullName evidence="2">Fibronectin type-III domain-containing protein</fullName>
    </recommendedName>
</protein>
<dbReference type="Proteomes" id="UP000002350">
    <property type="component" value="Chromosome"/>
</dbReference>
<dbReference type="Pfam" id="PF00041">
    <property type="entry name" value="fn3"/>
    <property type="match status" value="1"/>
</dbReference>
<dbReference type="EMBL" id="AP011177">
    <property type="protein sequence ID" value="BAJ02532.1"/>
    <property type="molecule type" value="Genomic_DNA"/>
</dbReference>
<dbReference type="InterPro" id="IPR013783">
    <property type="entry name" value="Ig-like_fold"/>
</dbReference>
<dbReference type="SUPFAM" id="SSF49265">
    <property type="entry name" value="Fibronectin type III"/>
    <property type="match status" value="3"/>
</dbReference>
<dbReference type="InterPro" id="IPR024079">
    <property type="entry name" value="MetalloPept_cat_dom_sf"/>
</dbReference>
<dbReference type="Gene3D" id="2.60.40.10">
    <property type="entry name" value="Immunoglobulins"/>
    <property type="match status" value="5"/>
</dbReference>
<dbReference type="SUPFAM" id="SSF55486">
    <property type="entry name" value="Metalloproteases ('zincins'), catalytic domain"/>
    <property type="match status" value="1"/>
</dbReference>
<accession>D4ZLI3</accession>
<name>D4ZLI3_SHEVD</name>
<dbReference type="CDD" id="cd00063">
    <property type="entry name" value="FN3"/>
    <property type="match status" value="3"/>
</dbReference>
<dbReference type="GO" id="GO:0008237">
    <property type="term" value="F:metallopeptidase activity"/>
    <property type="evidence" value="ECO:0007669"/>
    <property type="project" value="InterPro"/>
</dbReference>
<gene>
    <name evidence="3" type="ordered locus">SVI_2561</name>
</gene>
<dbReference type="RefSeq" id="WP_013051835.1">
    <property type="nucleotide sequence ID" value="NC_014012.1"/>
</dbReference>
<feature type="domain" description="Fibronectin type-III" evidence="2">
    <location>
        <begin position="43"/>
        <end position="127"/>
    </location>
</feature>
<organism evidence="3 4">
    <name type="scientific">Shewanella violacea (strain JCM 10179 / CIP 106290 / LMG 19151 / DSS12)</name>
    <dbReference type="NCBI Taxonomy" id="637905"/>
    <lineage>
        <taxon>Bacteria</taxon>
        <taxon>Pseudomonadati</taxon>
        <taxon>Pseudomonadota</taxon>
        <taxon>Gammaproteobacteria</taxon>
        <taxon>Alteromonadales</taxon>
        <taxon>Shewanellaceae</taxon>
        <taxon>Shewanella</taxon>
    </lineage>
</organism>
<evidence type="ECO:0000259" key="2">
    <source>
        <dbReference type="PROSITE" id="PS50853"/>
    </source>
</evidence>